<name>A0A812BM61_ACAPH</name>
<feature type="compositionally biased region" description="Basic residues" evidence="13">
    <location>
        <begin position="204"/>
        <end position="214"/>
    </location>
</feature>
<organism evidence="15 16">
    <name type="scientific">Acanthosepion pharaonis</name>
    <name type="common">Pharaoh cuttlefish</name>
    <name type="synonym">Sepia pharaonis</name>
    <dbReference type="NCBI Taxonomy" id="158019"/>
    <lineage>
        <taxon>Eukaryota</taxon>
        <taxon>Metazoa</taxon>
        <taxon>Spiralia</taxon>
        <taxon>Lophotrochozoa</taxon>
        <taxon>Mollusca</taxon>
        <taxon>Cephalopoda</taxon>
        <taxon>Coleoidea</taxon>
        <taxon>Decapodiformes</taxon>
        <taxon>Sepiida</taxon>
        <taxon>Sepiina</taxon>
        <taxon>Sepiidae</taxon>
        <taxon>Acanthosepion</taxon>
    </lineage>
</organism>
<dbReference type="InterPro" id="IPR008921">
    <property type="entry name" value="DNA_pol3_clamp-load_cplx_C"/>
</dbReference>
<gene>
    <name evidence="15" type="ORF">SPHA_20276</name>
</gene>
<feature type="compositionally biased region" description="Basic and acidic residues" evidence="13">
    <location>
        <begin position="45"/>
        <end position="64"/>
    </location>
</feature>
<dbReference type="GO" id="GO:0005663">
    <property type="term" value="C:DNA replication factor C complex"/>
    <property type="evidence" value="ECO:0007669"/>
    <property type="project" value="InterPro"/>
</dbReference>
<feature type="region of interest" description="Disordered" evidence="13">
    <location>
        <begin position="335"/>
        <end position="359"/>
    </location>
</feature>
<dbReference type="SMART" id="SM00292">
    <property type="entry name" value="BRCT"/>
    <property type="match status" value="1"/>
</dbReference>
<feature type="compositionally biased region" description="Basic and acidic residues" evidence="13">
    <location>
        <begin position="550"/>
        <end position="570"/>
    </location>
</feature>
<dbReference type="Pfam" id="PF08519">
    <property type="entry name" value="RFC1"/>
    <property type="match status" value="1"/>
</dbReference>
<feature type="compositionally biased region" description="Polar residues" evidence="13">
    <location>
        <begin position="15"/>
        <end position="44"/>
    </location>
</feature>
<dbReference type="FunFam" id="1.10.8.60:FF:000021">
    <property type="entry name" value="Replication factor C subunit 1"/>
    <property type="match status" value="1"/>
</dbReference>
<feature type="compositionally biased region" description="Acidic residues" evidence="13">
    <location>
        <begin position="1136"/>
        <end position="1151"/>
    </location>
</feature>
<evidence type="ECO:0000256" key="5">
    <source>
        <dbReference type="ARBA" id="ARBA00022705"/>
    </source>
</evidence>
<feature type="domain" description="BRCT" evidence="14">
    <location>
        <begin position="456"/>
        <end position="534"/>
    </location>
</feature>
<dbReference type="Proteomes" id="UP000597762">
    <property type="component" value="Unassembled WGS sequence"/>
</dbReference>
<dbReference type="Gene3D" id="1.10.8.60">
    <property type="match status" value="1"/>
</dbReference>
<comment type="caution">
    <text evidence="15">The sequence shown here is derived from an EMBL/GenBank/DDBJ whole genome shotgun (WGS) entry which is preliminary data.</text>
</comment>
<dbReference type="GO" id="GO:0006281">
    <property type="term" value="P:DNA repair"/>
    <property type="evidence" value="ECO:0007669"/>
    <property type="project" value="InterPro"/>
</dbReference>
<dbReference type="Gene3D" id="3.40.50.10190">
    <property type="entry name" value="BRCT domain"/>
    <property type="match status" value="1"/>
</dbReference>
<feature type="compositionally biased region" description="Polar residues" evidence="13">
    <location>
        <begin position="587"/>
        <end position="612"/>
    </location>
</feature>
<feature type="region of interest" description="Disordered" evidence="13">
    <location>
        <begin position="383"/>
        <end position="406"/>
    </location>
</feature>
<proteinExistence type="inferred from homology"/>
<dbReference type="GO" id="GO:0005634">
    <property type="term" value="C:nucleus"/>
    <property type="evidence" value="ECO:0007669"/>
    <property type="project" value="UniProtKB-SubCell"/>
</dbReference>
<evidence type="ECO:0000256" key="3">
    <source>
        <dbReference type="ARBA" id="ARBA00020401"/>
    </source>
</evidence>
<dbReference type="PANTHER" id="PTHR23389:SF6">
    <property type="entry name" value="REPLICATION FACTOR C SUBUNIT 1"/>
    <property type="match status" value="1"/>
</dbReference>
<evidence type="ECO:0000256" key="13">
    <source>
        <dbReference type="SAM" id="MobiDB-lite"/>
    </source>
</evidence>
<dbReference type="CDD" id="cd00009">
    <property type="entry name" value="AAA"/>
    <property type="match status" value="1"/>
</dbReference>
<comment type="similarity">
    <text evidence="2 12">Belongs to the activator 1 large subunit family.</text>
</comment>
<dbReference type="CDD" id="cd18140">
    <property type="entry name" value="HLD_clamp_RFC"/>
    <property type="match status" value="1"/>
</dbReference>
<dbReference type="SUPFAM" id="SSF48019">
    <property type="entry name" value="post-AAA+ oligomerization domain-like"/>
    <property type="match status" value="1"/>
</dbReference>
<evidence type="ECO:0000259" key="14">
    <source>
        <dbReference type="PROSITE" id="PS50172"/>
    </source>
</evidence>
<dbReference type="InterPro" id="IPR036420">
    <property type="entry name" value="BRCT_dom_sf"/>
</dbReference>
<dbReference type="GO" id="GO:0006260">
    <property type="term" value="P:DNA replication"/>
    <property type="evidence" value="ECO:0007669"/>
    <property type="project" value="UniProtKB-KW"/>
</dbReference>
<dbReference type="FunFam" id="3.40.50.300:FF:000395">
    <property type="entry name" value="Replication factor C subunit 1"/>
    <property type="match status" value="1"/>
</dbReference>
<keyword evidence="4" id="KW-0597">Phosphoprotein</keyword>
<evidence type="ECO:0000256" key="4">
    <source>
        <dbReference type="ARBA" id="ARBA00022553"/>
    </source>
</evidence>
<dbReference type="PROSITE" id="PS50172">
    <property type="entry name" value="BRCT"/>
    <property type="match status" value="1"/>
</dbReference>
<keyword evidence="6 12" id="KW-0547">Nucleotide-binding</keyword>
<sequence>MDIRKYFHSAGSRAAKTTSVSVNKTESLNNSKGRNNILQSQLITEKNDDNNNNKEQLEKKEPKLNKSIPKLNDTRHEEPSSEFIHKKYNGVSEEKSDRKELGKKKEVVKEKESPKEREIKKKPDEHKQRDKTQKKLSGKSGAHKEDKGKEKLNASPEKKYEEEHNKKIEQKKVVVDFDTSSKSKKIKKQNPSDEDYSSDDMPQKIKKKSKRLKKLQLSDSDSEEVEFKPKLQKRRSKFYESDEENRANKSPIKNFLKPKMTNENMSASKVKKSPVKAKVISVADFFGSSSVQRTERKAVSASKRKVSGSCEDEFHDDDDFAATLELLDMQEAQVKKMKVETPENHKTPTKKEANLQKSEDILESRIAGKLAIKMEKRETLKISPKKAEEALSPSKNTGGLNKKNVPVPIISPKKKIDIPETPVQKMQSPSENRSAYKAYLNRDGPRALGSKEIPQGADNCLEGLTFVITGVLESIERDEAKSLIERYGGKVTGSLSGRTSYIVIGRDAGEAKLKRAMSLKTKQIDEDGLFDLIRIKPAKKSKYLINAEKAEKETRTKKEEIKLSKSKMESPSKTSKKSPQKGRSPRKSSPQKPVPSMSSDTVSSRSCPSTTKGPDDDNNESLLWVDKYKPKSLKQIIGQNGEKSIAKKLLNWLKNWQSNRAANVKPPSNRFLGANDTGAGMKAALLSGPPGVGKTTTAHLVCQEIGFSVVEMNASDTRSKSCLQSEVMTLLQNSSLVDFCGNGKSITSRIKHCLIMDEVDGMAGNEDRGGVAELIHLIKTSKIPIICLCNDRQHPKIRSLVNYCFDLRFQRPRVEQIKAAMMTLAFREGLKISPPALNEIIVAANQDIRQIIYNLSMLTSTAKNLSYDEAKSNSQKAKKDIKLSPFDVCRQVFVGNEETKKMTLDDKTDLFFHDYQLNPLFVQENYPYVHPYAGRASMSHHLSLLAYTAESICDGDLVDRLIRQQQNWGLLPLEAMYASVLPGEYMRGNVSHMVSFPRWLGKFSTRNKNEHILQELCSHMRLCISSDKRGFNLDYLPCLRQHLTKPLQEHDKDGVPEVIKLMDDYDIIKEDYDNMMEFTKWPNTVDYSKTLSSSTKAAFTRAYNKESHMTPYSTGILSKKHNRSAQVSANFFKEEDAADNQEEDDNTDDIEIDTMIKKKKTGKDKKIKSSSKGKS</sequence>
<dbReference type="OrthoDB" id="446168at2759"/>
<dbReference type="AlphaFoldDB" id="A0A812BM61"/>
<keyword evidence="9 12" id="KW-0539">Nucleus</keyword>
<evidence type="ECO:0000256" key="2">
    <source>
        <dbReference type="ARBA" id="ARBA00006116"/>
    </source>
</evidence>
<dbReference type="FunFam" id="3.40.50.10190:FF:000001">
    <property type="entry name" value="Replication factor C subunit 1"/>
    <property type="match status" value="1"/>
</dbReference>
<protein>
    <recommendedName>
        <fullName evidence="3 12">Replication factor C subunit 1</fullName>
    </recommendedName>
</protein>
<dbReference type="InterPro" id="IPR003959">
    <property type="entry name" value="ATPase_AAA_core"/>
</dbReference>
<evidence type="ECO:0000313" key="15">
    <source>
        <dbReference type="EMBL" id="CAE1236514.1"/>
    </source>
</evidence>
<dbReference type="GO" id="GO:0016887">
    <property type="term" value="F:ATP hydrolysis activity"/>
    <property type="evidence" value="ECO:0007669"/>
    <property type="project" value="InterPro"/>
</dbReference>
<reference evidence="15" key="1">
    <citation type="submission" date="2021-01" db="EMBL/GenBank/DDBJ databases">
        <authorList>
            <person name="Li R."/>
            <person name="Bekaert M."/>
        </authorList>
    </citation>
    <scope>NUCLEOTIDE SEQUENCE</scope>
    <source>
        <strain evidence="15">Farmed</strain>
    </source>
</reference>
<comment type="subunit">
    <text evidence="11">Large subunit of the RFC complex, an heteropentameric complex consisting of RFC1 and four small subunits RFC2, RFC3, RFC4 and RFC5; the RFC complex interacts with PCNA and the interaction involves RFC1.</text>
</comment>
<keyword evidence="5 12" id="KW-0235">DNA replication</keyword>
<evidence type="ECO:0000256" key="10">
    <source>
        <dbReference type="ARBA" id="ARBA00054501"/>
    </source>
</evidence>
<dbReference type="CDD" id="cd17752">
    <property type="entry name" value="BRCT_RFC1"/>
    <property type="match status" value="1"/>
</dbReference>
<evidence type="ECO:0000256" key="12">
    <source>
        <dbReference type="PIRNR" id="PIRNR036578"/>
    </source>
</evidence>
<feature type="compositionally biased region" description="Basic and acidic residues" evidence="13">
    <location>
        <begin position="142"/>
        <end position="181"/>
    </location>
</feature>
<dbReference type="PIRSF" id="PIRSF036578">
    <property type="entry name" value="RFC1"/>
    <property type="match status" value="1"/>
</dbReference>
<dbReference type="PANTHER" id="PTHR23389">
    <property type="entry name" value="CHROMOSOME TRANSMISSION FIDELITY FACTOR 18"/>
    <property type="match status" value="1"/>
</dbReference>
<evidence type="ECO:0000256" key="9">
    <source>
        <dbReference type="ARBA" id="ARBA00023242"/>
    </source>
</evidence>
<comment type="subcellular location">
    <subcellularLocation>
        <location evidence="1 12">Nucleus</location>
    </subcellularLocation>
</comment>
<dbReference type="GO" id="GO:0005524">
    <property type="term" value="F:ATP binding"/>
    <property type="evidence" value="ECO:0007669"/>
    <property type="project" value="UniProtKB-UniRule"/>
</dbReference>
<dbReference type="InterPro" id="IPR013725">
    <property type="entry name" value="DNA_replication_fac_RFC1_C"/>
</dbReference>
<feature type="region of interest" description="Disordered" evidence="13">
    <location>
        <begin position="550"/>
        <end position="622"/>
    </location>
</feature>
<feature type="region of interest" description="Disordered" evidence="13">
    <location>
        <begin position="1"/>
        <end position="273"/>
    </location>
</feature>
<dbReference type="SUPFAM" id="SSF52540">
    <property type="entry name" value="P-loop containing nucleoside triphosphate hydrolases"/>
    <property type="match status" value="1"/>
</dbReference>
<dbReference type="InterPro" id="IPR001357">
    <property type="entry name" value="BRCT_dom"/>
</dbReference>
<feature type="compositionally biased region" description="Basic and acidic residues" evidence="13">
    <location>
        <begin position="237"/>
        <end position="247"/>
    </location>
</feature>
<evidence type="ECO:0000256" key="6">
    <source>
        <dbReference type="ARBA" id="ARBA00022741"/>
    </source>
</evidence>
<dbReference type="Gene3D" id="1.20.272.10">
    <property type="match status" value="1"/>
</dbReference>
<keyword evidence="16" id="KW-1185">Reference proteome</keyword>
<dbReference type="EMBL" id="CAHIKZ030000745">
    <property type="protein sequence ID" value="CAE1236514.1"/>
    <property type="molecule type" value="Genomic_DNA"/>
</dbReference>
<dbReference type="SUPFAM" id="SSF52113">
    <property type="entry name" value="BRCT domain"/>
    <property type="match status" value="1"/>
</dbReference>
<evidence type="ECO:0000256" key="7">
    <source>
        <dbReference type="ARBA" id="ARBA00022840"/>
    </source>
</evidence>
<dbReference type="SMART" id="SM00382">
    <property type="entry name" value="AAA"/>
    <property type="match status" value="1"/>
</dbReference>
<dbReference type="Gene3D" id="3.40.50.300">
    <property type="entry name" value="P-loop containing nucleotide triphosphate hydrolases"/>
    <property type="match status" value="1"/>
</dbReference>
<feature type="compositionally biased region" description="Basic and acidic residues" evidence="13">
    <location>
        <begin position="72"/>
        <end position="85"/>
    </location>
</feature>
<dbReference type="GO" id="GO:0003689">
    <property type="term" value="F:DNA clamp loader activity"/>
    <property type="evidence" value="ECO:0007669"/>
    <property type="project" value="UniProtKB-UniRule"/>
</dbReference>
<comment type="function">
    <text evidence="10">Subunit of the replication factor C (RFC) complex which acts during elongation of primed DNA templates by DNA polymerases delta and epsilon, and is necessary for ATP-dependent loading of proliferating cell nuclear antigen (PCNA) onto primed DNA. This subunit binds to the primer-template junction. Binds the PO-B transcription element as well as other GA rich DNA sequences. Can bind single- or double-stranded DNA.</text>
</comment>
<keyword evidence="7 12" id="KW-0067">ATP-binding</keyword>
<dbReference type="InterPro" id="IPR027417">
    <property type="entry name" value="P-loop_NTPase"/>
</dbReference>
<dbReference type="GO" id="GO:0003677">
    <property type="term" value="F:DNA binding"/>
    <property type="evidence" value="ECO:0007669"/>
    <property type="project" value="UniProtKB-KW"/>
</dbReference>
<evidence type="ECO:0000256" key="11">
    <source>
        <dbReference type="ARBA" id="ARBA00064311"/>
    </source>
</evidence>
<dbReference type="Pfam" id="PF00533">
    <property type="entry name" value="BRCT"/>
    <property type="match status" value="1"/>
</dbReference>
<dbReference type="FunFam" id="1.20.272.10:FF:000005">
    <property type="entry name" value="Replication factor C subunit 1"/>
    <property type="match status" value="1"/>
</dbReference>
<dbReference type="InterPro" id="IPR047854">
    <property type="entry name" value="RFC_lid"/>
</dbReference>
<dbReference type="InterPro" id="IPR003593">
    <property type="entry name" value="AAA+_ATPase"/>
</dbReference>
<feature type="compositionally biased region" description="Basic and acidic residues" evidence="13">
    <location>
        <begin position="92"/>
        <end position="133"/>
    </location>
</feature>
<evidence type="ECO:0000313" key="16">
    <source>
        <dbReference type="Proteomes" id="UP000597762"/>
    </source>
</evidence>
<feature type="region of interest" description="Disordered" evidence="13">
    <location>
        <begin position="1131"/>
        <end position="1151"/>
    </location>
</feature>
<feature type="compositionally biased region" description="Basic residues" evidence="13">
    <location>
        <begin position="574"/>
        <end position="586"/>
    </location>
</feature>
<evidence type="ECO:0000256" key="8">
    <source>
        <dbReference type="ARBA" id="ARBA00023125"/>
    </source>
</evidence>
<dbReference type="Pfam" id="PF25361">
    <property type="entry name" value="AAA_lid_RFC1"/>
    <property type="match status" value="1"/>
</dbReference>
<accession>A0A812BM61</accession>
<dbReference type="Pfam" id="PF00004">
    <property type="entry name" value="AAA"/>
    <property type="match status" value="1"/>
</dbReference>
<dbReference type="InterPro" id="IPR012178">
    <property type="entry name" value="RFC1"/>
</dbReference>
<feature type="region of interest" description="Disordered" evidence="13">
    <location>
        <begin position="293"/>
        <end position="314"/>
    </location>
</feature>
<evidence type="ECO:0000256" key="1">
    <source>
        <dbReference type="ARBA" id="ARBA00004123"/>
    </source>
</evidence>
<keyword evidence="8" id="KW-0238">DNA-binding</keyword>